<dbReference type="AlphaFoldDB" id="A0AAD2HSC9"/>
<feature type="region of interest" description="Disordered" evidence="1">
    <location>
        <begin position="1"/>
        <end position="101"/>
    </location>
</feature>
<feature type="region of interest" description="Disordered" evidence="1">
    <location>
        <begin position="569"/>
        <end position="589"/>
    </location>
</feature>
<reference evidence="2" key="1">
    <citation type="submission" date="2023-11" db="EMBL/GenBank/DDBJ databases">
        <authorList>
            <person name="De Vega J J."/>
            <person name="De Vega J J."/>
        </authorList>
    </citation>
    <scope>NUCLEOTIDE SEQUENCE</scope>
</reference>
<feature type="region of interest" description="Disordered" evidence="1">
    <location>
        <begin position="131"/>
        <end position="180"/>
    </location>
</feature>
<evidence type="ECO:0000313" key="3">
    <source>
        <dbReference type="Proteomes" id="UP001295794"/>
    </source>
</evidence>
<proteinExistence type="predicted"/>
<feature type="compositionally biased region" description="Low complexity" evidence="1">
    <location>
        <begin position="31"/>
        <end position="43"/>
    </location>
</feature>
<sequence>MINDSRTRPTPDPNYPSEQPRVSKRVSRGLFSFFSSKGQQSSQPQYPAGKQRPGPLSASASIVPADPIARRFDHISLTSNAQRNDPAFSRDPSKHHDHPIVVGPGVRARLEGYAAVGTELENHESYVGQIQEQLPSRPPIQQPHASAPPNAMKTQDSGYYSGSSPSMTPSTSHSGSTELNPGFSAMTSIISSPLPRQLVVPPEIAAHRGLVDRATSSIGDSGDMGRERPQIPPPDYDSEALPVHPVMQRNESAPELHHAAETQRPPPRAQSAPPVPVPGPAPPRESVERRPGDLDRIDELDESSPLGIAMHHEGPFQAVSTVVGKVPPTMPGRISGHPPPRTQKVQNRTSLSIKPGQIMPASFFYTPISQPLTRPPPIPQVPVAGPSTFRQDPPNILQNQPVWNNQSNLSVVRSSDVLQHPVESPAGRESLYSDDYADAYGGIEEVPAEIPAAIPEPRVHPNVPPPPQAQAHAPNNWGPAPSRIPPPWVQSPPSNPRQPLPATSDGSGVLGRPDPHQFQAHYGNRRSSVKARTQPHSVRMPEQRIPQPPVVRPQRDPHEHYHAVFAESVRERDQQSIAPTTASGRRGPLPHHLPRALVMPAPLQQRPNPPSADYRDSPASGAGPQALTRAHTIQMDGSRHLLRKRSNVQQPMNVQIEEPFKPRYMAPPPTNAVVLDDRKKPKRLLSKRR</sequence>
<evidence type="ECO:0000256" key="1">
    <source>
        <dbReference type="SAM" id="MobiDB-lite"/>
    </source>
</evidence>
<comment type="caution">
    <text evidence="2">The sequence shown here is derived from an EMBL/GenBank/DDBJ whole genome shotgun (WGS) entry which is preliminary data.</text>
</comment>
<protein>
    <submittedName>
        <fullName evidence="2">Uncharacterized protein</fullName>
    </submittedName>
</protein>
<dbReference type="EMBL" id="CAVNYO010000440">
    <property type="protein sequence ID" value="CAK5280145.1"/>
    <property type="molecule type" value="Genomic_DNA"/>
</dbReference>
<evidence type="ECO:0000313" key="2">
    <source>
        <dbReference type="EMBL" id="CAK5280145.1"/>
    </source>
</evidence>
<name>A0AAD2HSC9_9AGAR</name>
<feature type="compositionally biased region" description="Basic and acidic residues" evidence="1">
    <location>
        <begin position="252"/>
        <end position="261"/>
    </location>
</feature>
<feature type="region of interest" description="Disordered" evidence="1">
    <location>
        <begin position="455"/>
        <end position="541"/>
    </location>
</feature>
<feature type="compositionally biased region" description="Low complexity" evidence="1">
    <location>
        <begin position="157"/>
        <end position="177"/>
    </location>
</feature>
<organism evidence="2 3">
    <name type="scientific">Mycena citricolor</name>
    <dbReference type="NCBI Taxonomy" id="2018698"/>
    <lineage>
        <taxon>Eukaryota</taxon>
        <taxon>Fungi</taxon>
        <taxon>Dikarya</taxon>
        <taxon>Basidiomycota</taxon>
        <taxon>Agaricomycotina</taxon>
        <taxon>Agaricomycetes</taxon>
        <taxon>Agaricomycetidae</taxon>
        <taxon>Agaricales</taxon>
        <taxon>Marasmiineae</taxon>
        <taxon>Mycenaceae</taxon>
        <taxon>Mycena</taxon>
    </lineage>
</organism>
<feature type="region of interest" description="Disordered" evidence="1">
    <location>
        <begin position="601"/>
        <end position="625"/>
    </location>
</feature>
<dbReference type="Proteomes" id="UP001295794">
    <property type="component" value="Unassembled WGS sequence"/>
</dbReference>
<feature type="region of interest" description="Disordered" evidence="1">
    <location>
        <begin position="210"/>
        <end position="299"/>
    </location>
</feature>
<feature type="compositionally biased region" description="Pro residues" evidence="1">
    <location>
        <begin position="264"/>
        <end position="283"/>
    </location>
</feature>
<accession>A0AAD2HSC9</accession>
<keyword evidence="3" id="KW-1185">Reference proteome</keyword>
<gene>
    <name evidence="2" type="ORF">MYCIT1_LOCUS30604</name>
</gene>
<feature type="compositionally biased region" description="Basic and acidic residues" evidence="1">
    <location>
        <begin position="285"/>
        <end position="297"/>
    </location>
</feature>
<feature type="compositionally biased region" description="Pro residues" evidence="1">
    <location>
        <begin position="482"/>
        <end position="499"/>
    </location>
</feature>
<feature type="region of interest" description="Disordered" evidence="1">
    <location>
        <begin position="642"/>
        <end position="689"/>
    </location>
</feature>
<feature type="compositionally biased region" description="Basic residues" evidence="1">
    <location>
        <begin position="680"/>
        <end position="689"/>
    </location>
</feature>